<keyword evidence="3" id="KW-1185">Reference proteome</keyword>
<protein>
    <recommendedName>
        <fullName evidence="4">Lipoprotein</fullName>
    </recommendedName>
</protein>
<gene>
    <name evidence="2" type="ORF">dnl_44250</name>
</gene>
<name>A0A975GHZ5_9BACT</name>
<dbReference type="AlphaFoldDB" id="A0A975GHZ5"/>
<dbReference type="RefSeq" id="WP_207688026.1">
    <property type="nucleotide sequence ID" value="NZ_CP061799.1"/>
</dbReference>
<dbReference type="EMBL" id="CP061799">
    <property type="protein sequence ID" value="QTA82061.1"/>
    <property type="molecule type" value="Genomic_DNA"/>
</dbReference>
<dbReference type="PROSITE" id="PS51257">
    <property type="entry name" value="PROKAR_LIPOPROTEIN"/>
    <property type="match status" value="1"/>
</dbReference>
<proteinExistence type="predicted"/>
<reference evidence="2" key="1">
    <citation type="journal article" date="2021" name="Microb. Physiol.">
        <title>Proteogenomic Insights into the Physiology of Marine, Sulfate-Reducing, Filamentous Desulfonema limicola and Desulfonema magnum.</title>
        <authorList>
            <person name="Schnaars V."/>
            <person name="Wohlbrand L."/>
            <person name="Scheve S."/>
            <person name="Hinrichs C."/>
            <person name="Reinhardt R."/>
            <person name="Rabus R."/>
        </authorList>
    </citation>
    <scope>NUCLEOTIDE SEQUENCE</scope>
    <source>
        <strain evidence="2">5ac10</strain>
    </source>
</reference>
<feature type="signal peptide" evidence="1">
    <location>
        <begin position="1"/>
        <end position="22"/>
    </location>
</feature>
<evidence type="ECO:0000313" key="3">
    <source>
        <dbReference type="Proteomes" id="UP000663720"/>
    </source>
</evidence>
<feature type="chain" id="PRO_5038092406" description="Lipoprotein" evidence="1">
    <location>
        <begin position="23"/>
        <end position="127"/>
    </location>
</feature>
<dbReference type="Proteomes" id="UP000663720">
    <property type="component" value="Chromosome"/>
</dbReference>
<accession>A0A975GHZ5</accession>
<evidence type="ECO:0000256" key="1">
    <source>
        <dbReference type="SAM" id="SignalP"/>
    </source>
</evidence>
<evidence type="ECO:0000313" key="2">
    <source>
        <dbReference type="EMBL" id="QTA82061.1"/>
    </source>
</evidence>
<keyword evidence="1" id="KW-0732">Signal</keyword>
<evidence type="ECO:0008006" key="4">
    <source>
        <dbReference type="Google" id="ProtNLM"/>
    </source>
</evidence>
<organism evidence="2 3">
    <name type="scientific">Desulfonema limicola</name>
    <dbReference type="NCBI Taxonomy" id="45656"/>
    <lineage>
        <taxon>Bacteria</taxon>
        <taxon>Pseudomonadati</taxon>
        <taxon>Thermodesulfobacteriota</taxon>
        <taxon>Desulfobacteria</taxon>
        <taxon>Desulfobacterales</taxon>
        <taxon>Desulfococcaceae</taxon>
        <taxon>Desulfonema</taxon>
    </lineage>
</organism>
<dbReference type="KEGG" id="dli:dnl_44250"/>
<sequence length="127" mass="14440">MIKKLCSIIAILALILTLQSCATQPPPKETQLNHDELVKLFSTVRKAEYKNNRGIGILNYQPNGTHHFEKGNFSDTGNYRIDGDKMCGKWQKIRSGKEVCWNLYKISENTFQVIYTNGKDGGIITFK</sequence>